<dbReference type="PANTHER" id="PTHR19353">
    <property type="entry name" value="FATTY ACID DESATURASE 2"/>
    <property type="match status" value="1"/>
</dbReference>
<proteinExistence type="predicted"/>
<dbReference type="GO" id="GO:0008610">
    <property type="term" value="P:lipid biosynthetic process"/>
    <property type="evidence" value="ECO:0007669"/>
    <property type="project" value="UniProtKB-ARBA"/>
</dbReference>
<gene>
    <name evidence="3" type="ORF">ACOF00016_LOCUS17979</name>
</gene>
<keyword evidence="1" id="KW-0812">Transmembrane</keyword>
<feature type="domain" description="Fatty acid desaturase" evidence="2">
    <location>
        <begin position="119"/>
        <end position="375"/>
    </location>
</feature>
<evidence type="ECO:0000313" key="3">
    <source>
        <dbReference type="EMBL" id="CAE0421337.1"/>
    </source>
</evidence>
<dbReference type="InterPro" id="IPR005804">
    <property type="entry name" value="FA_desaturase_dom"/>
</dbReference>
<dbReference type="Pfam" id="PF00487">
    <property type="entry name" value="FA_desaturase"/>
    <property type="match status" value="1"/>
</dbReference>
<feature type="transmembrane region" description="Helical" evidence="1">
    <location>
        <begin position="117"/>
        <end position="137"/>
    </location>
</feature>
<accession>A0A7S3LFW7</accession>
<organism evidence="3">
    <name type="scientific">Amphora coffeiformis</name>
    <dbReference type="NCBI Taxonomy" id="265554"/>
    <lineage>
        <taxon>Eukaryota</taxon>
        <taxon>Sar</taxon>
        <taxon>Stramenopiles</taxon>
        <taxon>Ochrophyta</taxon>
        <taxon>Bacillariophyta</taxon>
        <taxon>Bacillariophyceae</taxon>
        <taxon>Bacillariophycidae</taxon>
        <taxon>Thalassiophysales</taxon>
        <taxon>Catenulaceae</taxon>
        <taxon>Amphora</taxon>
    </lineage>
</organism>
<dbReference type="InterPro" id="IPR012171">
    <property type="entry name" value="Fatty_acid_desaturase"/>
</dbReference>
<dbReference type="AlphaFoldDB" id="A0A7S3LFW7"/>
<keyword evidence="1" id="KW-1133">Transmembrane helix</keyword>
<evidence type="ECO:0000256" key="1">
    <source>
        <dbReference type="SAM" id="Phobius"/>
    </source>
</evidence>
<keyword evidence="1" id="KW-0472">Membrane</keyword>
<protein>
    <recommendedName>
        <fullName evidence="2">Fatty acid desaturase domain-containing protein</fullName>
    </recommendedName>
</protein>
<reference evidence="3" key="1">
    <citation type="submission" date="2021-01" db="EMBL/GenBank/DDBJ databases">
        <authorList>
            <person name="Corre E."/>
            <person name="Pelletier E."/>
            <person name="Niang G."/>
            <person name="Scheremetjew M."/>
            <person name="Finn R."/>
            <person name="Kale V."/>
            <person name="Holt S."/>
            <person name="Cochrane G."/>
            <person name="Meng A."/>
            <person name="Brown T."/>
            <person name="Cohen L."/>
        </authorList>
    </citation>
    <scope>NUCLEOTIDE SEQUENCE</scope>
    <source>
        <strain evidence="3">CCMP127</strain>
    </source>
</reference>
<evidence type="ECO:0000259" key="2">
    <source>
        <dbReference type="Pfam" id="PF00487"/>
    </source>
</evidence>
<dbReference type="GO" id="GO:0016020">
    <property type="term" value="C:membrane"/>
    <property type="evidence" value="ECO:0007669"/>
    <property type="project" value="TreeGrafter"/>
</dbReference>
<dbReference type="EMBL" id="HBIM01024272">
    <property type="protein sequence ID" value="CAE0421337.1"/>
    <property type="molecule type" value="Transcribed_RNA"/>
</dbReference>
<dbReference type="GO" id="GO:0016717">
    <property type="term" value="F:oxidoreductase activity, acting on paired donors, with oxidation of a pair of donors resulting in the reduction of molecular oxygen to two molecules of water"/>
    <property type="evidence" value="ECO:0007669"/>
    <property type="project" value="TreeGrafter"/>
</dbReference>
<feature type="transmembrane region" description="Helical" evidence="1">
    <location>
        <begin position="85"/>
        <end position="105"/>
    </location>
</feature>
<sequence>MPPNARMPTVFFEEPEQYEEPAVEDVLTNILDKHADTNGLTSVNADNEDWTDVKHSERKKRDRILDDGVLIGLMKKSDYQGFKRLFINLSIMAGTVYTIHQMDVFPLDQAKLTSEKLAVFIPLYFFYGFQFQAFAFAGQHEFLHRNAWKTKWINDWALFFVGLFCFELGEHERVMHKQHHTYTNHIDKDPELTSFYSRETLENPGFRNLPSSRFAFIMQFLDIFTTFKCRAGRIIFSAMGVAVDYSGTGWSLKEFNYSKESGIMQKLQRTALMQLSFYITVASTVCQTREGLEAVLFWWIVPVLIGYPVVNYVRNLEHADCEVSKISNCLRNTRSVRSNIITRVLLWDTNFHAEHHCYPMVPFYNLHKLNKLMKEHVIHSEKDHFTLQNIAAIVPGGWIDTQARDMAARKAKSE</sequence>
<dbReference type="PANTHER" id="PTHR19353:SF19">
    <property type="entry name" value="DELTA(5) FATTY ACID DESATURASE C-RELATED"/>
    <property type="match status" value="1"/>
</dbReference>
<name>A0A7S3LFW7_9STRA</name>